<feature type="region of interest" description="Disordered" evidence="1">
    <location>
        <begin position="342"/>
        <end position="375"/>
    </location>
</feature>
<keyword evidence="2" id="KW-0812">Transmembrane</keyword>
<dbReference type="Proteomes" id="UP001470230">
    <property type="component" value="Unassembled WGS sequence"/>
</dbReference>
<feature type="region of interest" description="Disordered" evidence="1">
    <location>
        <begin position="278"/>
        <end position="310"/>
    </location>
</feature>
<feature type="chain" id="PRO_5046932245" evidence="3">
    <location>
        <begin position="16"/>
        <end position="375"/>
    </location>
</feature>
<name>A0ABR2LC86_9EUKA</name>
<gene>
    <name evidence="4" type="ORF">M9Y10_002839</name>
</gene>
<keyword evidence="2" id="KW-1133">Transmembrane helix</keyword>
<evidence type="ECO:0000256" key="1">
    <source>
        <dbReference type="SAM" id="MobiDB-lite"/>
    </source>
</evidence>
<sequence>MTLLLFSSLIMSIHTKSKDYYNGCLPRRVDQQISSHISIEITNNESNYIAILFHSFPGPFVLTSYTNNDNYKRKLFIDNAEAMKYFYYFKPTDKLITIESDKQEFVSFSIFTSEVGCVNEDDYFVTSKPNQSLVFKKDIDENSYYKLNSKSRKCVLIDSGGTMSLQLEVSNESTIKTYFNYHQHSNSEFIQSYSVPLFYSFFTDELQEEDHVKLSYKSSTAYDHQYQTGETNKSPSEDKNTTGVVRIDITVAIISGLFIVFIFMTIIGLRRMRRMADDHSEDEGQTEENISVYEPESNEEVERKVQYPKKFSSDEEYSLSEDSDNNVKEIVCLPPKDVFNMNKEQSDLIEESEQNETEEDNNDGNPYNHDATLTL</sequence>
<evidence type="ECO:0000256" key="3">
    <source>
        <dbReference type="SAM" id="SignalP"/>
    </source>
</evidence>
<reference evidence="4 5" key="1">
    <citation type="submission" date="2024-04" db="EMBL/GenBank/DDBJ databases">
        <title>Tritrichomonas musculus Genome.</title>
        <authorList>
            <person name="Alves-Ferreira E."/>
            <person name="Grigg M."/>
            <person name="Lorenzi H."/>
            <person name="Galac M."/>
        </authorList>
    </citation>
    <scope>NUCLEOTIDE SEQUENCE [LARGE SCALE GENOMIC DNA]</scope>
    <source>
        <strain evidence="4 5">EAF2021</strain>
    </source>
</reference>
<evidence type="ECO:0000313" key="5">
    <source>
        <dbReference type="Proteomes" id="UP001470230"/>
    </source>
</evidence>
<proteinExistence type="predicted"/>
<feature type="compositionally biased region" description="Acidic residues" evidence="1">
    <location>
        <begin position="347"/>
        <end position="362"/>
    </location>
</feature>
<keyword evidence="5" id="KW-1185">Reference proteome</keyword>
<keyword evidence="2" id="KW-0472">Membrane</keyword>
<organism evidence="4 5">
    <name type="scientific">Tritrichomonas musculus</name>
    <dbReference type="NCBI Taxonomy" id="1915356"/>
    <lineage>
        <taxon>Eukaryota</taxon>
        <taxon>Metamonada</taxon>
        <taxon>Parabasalia</taxon>
        <taxon>Tritrichomonadida</taxon>
        <taxon>Tritrichomonadidae</taxon>
        <taxon>Tritrichomonas</taxon>
    </lineage>
</organism>
<keyword evidence="3" id="KW-0732">Signal</keyword>
<comment type="caution">
    <text evidence="4">The sequence shown here is derived from an EMBL/GenBank/DDBJ whole genome shotgun (WGS) entry which is preliminary data.</text>
</comment>
<feature type="signal peptide" evidence="3">
    <location>
        <begin position="1"/>
        <end position="15"/>
    </location>
</feature>
<evidence type="ECO:0000256" key="2">
    <source>
        <dbReference type="SAM" id="Phobius"/>
    </source>
</evidence>
<evidence type="ECO:0000313" key="4">
    <source>
        <dbReference type="EMBL" id="KAK8900512.1"/>
    </source>
</evidence>
<dbReference type="EMBL" id="JAPFFF010000001">
    <property type="protein sequence ID" value="KAK8900512.1"/>
    <property type="molecule type" value="Genomic_DNA"/>
</dbReference>
<feature type="transmembrane region" description="Helical" evidence="2">
    <location>
        <begin position="249"/>
        <end position="269"/>
    </location>
</feature>
<protein>
    <submittedName>
        <fullName evidence="4">Uncharacterized protein</fullName>
    </submittedName>
</protein>
<accession>A0ABR2LC86</accession>